<reference evidence="1" key="1">
    <citation type="submission" date="2021-10" db="EMBL/GenBank/DDBJ databases">
        <authorList>
            <person name="Dean J.D."/>
            <person name="Kim M.K."/>
            <person name="Newey C.N."/>
            <person name="Stoker T.S."/>
            <person name="Thompson D.W."/>
            <person name="Grose J.H."/>
        </authorList>
    </citation>
    <scope>NUCLEOTIDE SEQUENCE</scope>
    <source>
        <strain evidence="1">BT635</strain>
    </source>
</reference>
<organism evidence="1 2">
    <name type="scientific">Hymenobacter nitidus</name>
    <dbReference type="NCBI Taxonomy" id="2880929"/>
    <lineage>
        <taxon>Bacteria</taxon>
        <taxon>Pseudomonadati</taxon>
        <taxon>Bacteroidota</taxon>
        <taxon>Cytophagia</taxon>
        <taxon>Cytophagales</taxon>
        <taxon>Hymenobacteraceae</taxon>
        <taxon>Hymenobacter</taxon>
    </lineage>
</organism>
<gene>
    <name evidence="1" type="ORF">LGH70_11340</name>
</gene>
<dbReference type="RefSeq" id="WP_226185610.1">
    <property type="nucleotide sequence ID" value="NZ_JAJADQ010000005.1"/>
</dbReference>
<dbReference type="Proteomes" id="UP001165297">
    <property type="component" value="Unassembled WGS sequence"/>
</dbReference>
<evidence type="ECO:0000313" key="2">
    <source>
        <dbReference type="Proteomes" id="UP001165297"/>
    </source>
</evidence>
<protein>
    <recommendedName>
        <fullName evidence="3">SMI1/KNR4 family protein</fullName>
    </recommendedName>
</protein>
<comment type="caution">
    <text evidence="1">The sequence shown here is derived from an EMBL/GenBank/DDBJ whole genome shotgun (WGS) entry which is preliminary data.</text>
</comment>
<accession>A0ABS8AD08</accession>
<evidence type="ECO:0008006" key="3">
    <source>
        <dbReference type="Google" id="ProtNLM"/>
    </source>
</evidence>
<proteinExistence type="predicted"/>
<sequence length="197" mass="23164">MNTIEELIGLHPFAFLGNLEIYCFVDKSQMTEAEMINFVKSNASYFQCISLDFWDYDKRIEYRDFAYLDSEEKTYPYMVEYEVNGIDIEIICRSDGYVFMAYEWPKKPMLLLDSLAEFFGDYCRGKEVDAVVGFELLFDEDSAVGDMIKEYSTFPLYAIHLADDITIVKHKNEIDTEYDKLDKVYDIVADKLVKIFR</sequence>
<dbReference type="EMBL" id="JAJADQ010000005">
    <property type="protein sequence ID" value="MCB2378181.1"/>
    <property type="molecule type" value="Genomic_DNA"/>
</dbReference>
<evidence type="ECO:0000313" key="1">
    <source>
        <dbReference type="EMBL" id="MCB2378181.1"/>
    </source>
</evidence>
<name>A0ABS8AD08_9BACT</name>
<keyword evidence="2" id="KW-1185">Reference proteome</keyword>